<reference evidence="2" key="1">
    <citation type="journal article" date="2020" name="Microb. Genom.">
        <title>Genetic diversity of clinical and environmental Mucorales isolates obtained from an investigation of mucormycosis cases among solid organ transplant recipients.</title>
        <authorList>
            <person name="Nguyen M.H."/>
            <person name="Kaul D."/>
            <person name="Muto C."/>
            <person name="Cheng S.J."/>
            <person name="Richter R.A."/>
            <person name="Bruno V.M."/>
            <person name="Liu G."/>
            <person name="Beyhan S."/>
            <person name="Sundermann A.J."/>
            <person name="Mounaud S."/>
            <person name="Pasculle A.W."/>
            <person name="Nierman W.C."/>
            <person name="Driscoll E."/>
            <person name="Cumbie R."/>
            <person name="Clancy C.J."/>
            <person name="Dupont C.L."/>
        </authorList>
    </citation>
    <scope>NUCLEOTIDE SEQUENCE</scope>
    <source>
        <strain evidence="2">GL16</strain>
    </source>
</reference>
<protein>
    <submittedName>
        <fullName evidence="2">Uncharacterized protein</fullName>
    </submittedName>
</protein>
<dbReference type="AlphaFoldDB" id="A0A9P6XMV3"/>
<name>A0A9P6XMV3_RHIOR</name>
<proteinExistence type="predicted"/>
<sequence>MLGPEGRNHRIGRLRLPAAAGSDRPQRPAHRLQGCRRGPAGRRPSARPRHGAQGPAAGKRQDLHRPGRGAEQGGQP</sequence>
<feature type="region of interest" description="Disordered" evidence="1">
    <location>
        <begin position="1"/>
        <end position="76"/>
    </location>
</feature>
<organism evidence="2 3">
    <name type="scientific">Rhizopus oryzae</name>
    <name type="common">Mucormycosis agent</name>
    <name type="synonym">Rhizopus arrhizus var. delemar</name>
    <dbReference type="NCBI Taxonomy" id="64495"/>
    <lineage>
        <taxon>Eukaryota</taxon>
        <taxon>Fungi</taxon>
        <taxon>Fungi incertae sedis</taxon>
        <taxon>Mucoromycota</taxon>
        <taxon>Mucoromycotina</taxon>
        <taxon>Mucoromycetes</taxon>
        <taxon>Mucorales</taxon>
        <taxon>Mucorineae</taxon>
        <taxon>Rhizopodaceae</taxon>
        <taxon>Rhizopus</taxon>
    </lineage>
</organism>
<evidence type="ECO:0000313" key="2">
    <source>
        <dbReference type="EMBL" id="KAG1525793.1"/>
    </source>
</evidence>
<dbReference type="Proteomes" id="UP000717996">
    <property type="component" value="Unassembled WGS sequence"/>
</dbReference>
<dbReference type="EMBL" id="JAANIT010009618">
    <property type="protein sequence ID" value="KAG1525793.1"/>
    <property type="molecule type" value="Genomic_DNA"/>
</dbReference>
<evidence type="ECO:0000313" key="3">
    <source>
        <dbReference type="Proteomes" id="UP000717996"/>
    </source>
</evidence>
<gene>
    <name evidence="2" type="ORF">G6F51_014352</name>
</gene>
<evidence type="ECO:0000256" key="1">
    <source>
        <dbReference type="SAM" id="MobiDB-lite"/>
    </source>
</evidence>
<accession>A0A9P6XMV3</accession>
<comment type="caution">
    <text evidence="2">The sequence shown here is derived from an EMBL/GenBank/DDBJ whole genome shotgun (WGS) entry which is preliminary data.</text>
</comment>